<keyword evidence="9" id="KW-1185">Reference proteome</keyword>
<protein>
    <recommendedName>
        <fullName evidence="2">histone acetyltransferase</fullName>
        <ecNumber evidence="2">2.3.1.48</ecNumber>
    </recommendedName>
</protein>
<reference evidence="8" key="1">
    <citation type="journal article" date="2023" name="Insect Mol. Biol.">
        <title>Genome sequencing provides insights into the evolution of gene families encoding plant cell wall-degrading enzymes in longhorned beetles.</title>
        <authorList>
            <person name="Shin N.R."/>
            <person name="Okamura Y."/>
            <person name="Kirsch R."/>
            <person name="Pauchet Y."/>
        </authorList>
    </citation>
    <scope>NUCLEOTIDE SEQUENCE</scope>
    <source>
        <strain evidence="8">MMC_N1</strain>
    </source>
</reference>
<proteinExistence type="inferred from homology"/>
<dbReference type="SUPFAM" id="SSF55729">
    <property type="entry name" value="Acyl-CoA N-acyltransferases (Nat)"/>
    <property type="match status" value="1"/>
</dbReference>
<dbReference type="PANTHER" id="PTHR12046">
    <property type="entry name" value="HISTONE ACETYLTRANSFERASE TYPE B CATALYTIC SUBUNIT"/>
    <property type="match status" value="1"/>
</dbReference>
<evidence type="ECO:0000259" key="6">
    <source>
        <dbReference type="Pfam" id="PF00583"/>
    </source>
</evidence>
<evidence type="ECO:0000313" key="9">
    <source>
        <dbReference type="Proteomes" id="UP001162164"/>
    </source>
</evidence>
<evidence type="ECO:0000256" key="4">
    <source>
        <dbReference type="ARBA" id="ARBA00023315"/>
    </source>
</evidence>
<gene>
    <name evidence="8" type="ORF">NQ317_001405</name>
</gene>
<comment type="caution">
    <text evidence="8">The sequence shown here is derived from an EMBL/GenBank/DDBJ whole genome shotgun (WGS) entry which is preliminary data.</text>
</comment>
<evidence type="ECO:0000256" key="3">
    <source>
        <dbReference type="ARBA" id="ARBA00022679"/>
    </source>
</evidence>
<evidence type="ECO:0000313" key="8">
    <source>
        <dbReference type="EMBL" id="KAJ8973360.1"/>
    </source>
</evidence>
<feature type="domain" description="Histone acetyl transferase HAT1 N-terminal" evidence="7">
    <location>
        <begin position="23"/>
        <end position="188"/>
    </location>
</feature>
<sequence>MAEGSNSNGYHIEDDSEMLVYKKSALSVTTFKIVYNHDDLGGSKKTLHFNPFMAHQVFGENESIFGYRSLSITIYYLHSSSRCYVDVQKSGKLKSNTLKVDDIMQSLDSWLPTGYTTELKQFEEAVKNEKHDVMFGEVLMDFKDKLECKLFPYKNVHSNYKISLCDVNDAEFQEYHKRFETFIVWFIDGASYIDLSDERWMLFYVYEEFMHPEKKEIYRTPIGYCSVYKFLAYPDKVRARISQFFIMPSHHRRGIGSKLYNVVVDKLRSLPEVIDITVEEPTNVFQKIRDFSDCQKVMQELKDNDIDLVATDIKKIFSHMKKFKIGKKQCQRLYDILRCYHASRMSIMEYSKYVRNIRKRISADIEKEYRGSKRVCNLNWTAIPVERLADRESLVESEFKDYMDSIEPSVKSMQQNLAGSR</sequence>
<dbReference type="InterPro" id="IPR019467">
    <property type="entry name" value="Hat1_N"/>
</dbReference>
<evidence type="ECO:0000256" key="2">
    <source>
        <dbReference type="ARBA" id="ARBA00013184"/>
    </source>
</evidence>
<dbReference type="InterPro" id="IPR037113">
    <property type="entry name" value="Hat1_N_sf"/>
</dbReference>
<name>A0ABQ9J5H9_9CUCU</name>
<dbReference type="InterPro" id="IPR000182">
    <property type="entry name" value="GNAT_dom"/>
</dbReference>
<accession>A0ABQ9J5H9</accession>
<evidence type="ECO:0000259" key="7">
    <source>
        <dbReference type="Pfam" id="PF10394"/>
    </source>
</evidence>
<keyword evidence="3" id="KW-0808">Transferase</keyword>
<dbReference type="InterPro" id="IPR016181">
    <property type="entry name" value="Acyl_CoA_acyltransferase"/>
</dbReference>
<dbReference type="EMBL" id="JAPWTJ010001187">
    <property type="protein sequence ID" value="KAJ8973360.1"/>
    <property type="molecule type" value="Genomic_DNA"/>
</dbReference>
<dbReference type="CDD" id="cd04301">
    <property type="entry name" value="NAT_SF"/>
    <property type="match status" value="1"/>
</dbReference>
<evidence type="ECO:0000256" key="5">
    <source>
        <dbReference type="ARBA" id="ARBA00048017"/>
    </source>
</evidence>
<dbReference type="Proteomes" id="UP001162164">
    <property type="component" value="Unassembled WGS sequence"/>
</dbReference>
<dbReference type="InterPro" id="IPR017380">
    <property type="entry name" value="Hist_AcTrfase_B-typ_cat-su"/>
</dbReference>
<dbReference type="Pfam" id="PF00583">
    <property type="entry name" value="Acetyltransf_1"/>
    <property type="match status" value="1"/>
</dbReference>
<keyword evidence="4" id="KW-0012">Acyltransferase</keyword>
<organism evidence="8 9">
    <name type="scientific">Molorchus minor</name>
    <dbReference type="NCBI Taxonomy" id="1323400"/>
    <lineage>
        <taxon>Eukaryota</taxon>
        <taxon>Metazoa</taxon>
        <taxon>Ecdysozoa</taxon>
        <taxon>Arthropoda</taxon>
        <taxon>Hexapoda</taxon>
        <taxon>Insecta</taxon>
        <taxon>Pterygota</taxon>
        <taxon>Neoptera</taxon>
        <taxon>Endopterygota</taxon>
        <taxon>Coleoptera</taxon>
        <taxon>Polyphaga</taxon>
        <taxon>Cucujiformia</taxon>
        <taxon>Chrysomeloidea</taxon>
        <taxon>Cerambycidae</taxon>
        <taxon>Lamiinae</taxon>
        <taxon>Monochamini</taxon>
        <taxon>Molorchus</taxon>
    </lineage>
</organism>
<dbReference type="Gene3D" id="3.40.630.30">
    <property type="match status" value="1"/>
</dbReference>
<comment type="similarity">
    <text evidence="1">Belongs to the HAT1 family.</text>
</comment>
<dbReference type="Pfam" id="PF10394">
    <property type="entry name" value="Hat1_N"/>
    <property type="match status" value="1"/>
</dbReference>
<dbReference type="Gene3D" id="3.90.360.10">
    <property type="entry name" value="Histone acetyl transferase 1 (HAT1), N-terminal domain"/>
    <property type="match status" value="1"/>
</dbReference>
<feature type="domain" description="N-acetyltransferase" evidence="6">
    <location>
        <begin position="219"/>
        <end position="281"/>
    </location>
</feature>
<dbReference type="EC" id="2.3.1.48" evidence="2"/>
<evidence type="ECO:0000256" key="1">
    <source>
        <dbReference type="ARBA" id="ARBA00010543"/>
    </source>
</evidence>
<comment type="catalytic activity">
    <reaction evidence="5">
        <text>L-lysyl-[protein] + acetyl-CoA = N(6)-acetyl-L-lysyl-[protein] + CoA + H(+)</text>
        <dbReference type="Rhea" id="RHEA:45948"/>
        <dbReference type="Rhea" id="RHEA-COMP:9752"/>
        <dbReference type="Rhea" id="RHEA-COMP:10731"/>
        <dbReference type="ChEBI" id="CHEBI:15378"/>
        <dbReference type="ChEBI" id="CHEBI:29969"/>
        <dbReference type="ChEBI" id="CHEBI:57287"/>
        <dbReference type="ChEBI" id="CHEBI:57288"/>
        <dbReference type="ChEBI" id="CHEBI:61930"/>
        <dbReference type="EC" id="2.3.1.48"/>
    </reaction>
</comment>